<dbReference type="AlphaFoldDB" id="A0A8J2HTI4"/>
<protein>
    <submittedName>
        <fullName evidence="3">Uncharacterized protein</fullName>
    </submittedName>
</protein>
<dbReference type="EMBL" id="CAJRGZ010000015">
    <property type="protein sequence ID" value="CAG5142063.1"/>
    <property type="molecule type" value="Genomic_DNA"/>
</dbReference>
<name>A0A8J2HTI4_9PLEO</name>
<feature type="compositionally biased region" description="Basic and acidic residues" evidence="2">
    <location>
        <begin position="252"/>
        <end position="264"/>
    </location>
</feature>
<feature type="compositionally biased region" description="Basic and acidic residues" evidence="2">
    <location>
        <begin position="207"/>
        <end position="226"/>
    </location>
</feature>
<evidence type="ECO:0000256" key="1">
    <source>
        <dbReference type="SAM" id="Coils"/>
    </source>
</evidence>
<feature type="compositionally biased region" description="Basic and acidic residues" evidence="2">
    <location>
        <begin position="148"/>
        <end position="159"/>
    </location>
</feature>
<evidence type="ECO:0000313" key="4">
    <source>
        <dbReference type="Proteomes" id="UP000676310"/>
    </source>
</evidence>
<sequence>MREAFQYSHQLYIRKPSSPSSDDEAATQQLLTESHSPLADLPPPSAVLGANLLNAARMNPPSGIPEWMVRKHGPGKLKRVSMKRDDSSKQNLAIRGDPYEIELSPEKGRYALPEKVNHKPLKILNKKKGRKRIVEGASKVPVASSELPVHDKDSAEPDIRSPPPELAAPGNDAVAVDDTRQETPLSIGDIPTDAPEDRADTQVTSKRKSESDHSEDGPTKFQREQRTTVGDSISSRKNHPQVQVTVRRKSQEKKATKPTGHDNGIRGTQEEDSCLELATQKAKSRRKRINDTTGISQQLPAKKRGSQGRAESSRKAPETAEAVATETAPVISESEHGSDEEGSGSVADDDDKIVRPTGQPGSIETVFEFLNLEARSQKCRTKVATSIRHTVLEETNGLQETLRQISTSVQEKDRRAFKGDAYGHVFRALTVYLEGLYNWLHEYGGTVTVSLKAMRILSTLIHQILAFKDTITGWDVSVPQHFKGDRIIKDVDIGLIAHLRHVYKTYRKRLSRLEAAEQYREQQADFERKMKEKEEDEDRKAKSVEARAERWKRWQDLHIKRMLCEPDARRRRRLAITRLEVLEERDANGIVFERLPVFKSRSAPPHRQASTLDDDPEWTEQEETALLDGLKHYAGSQVFEKIFTTYCRPNSSYPLGGHLRERSVAEIVTRAAQFRSDLQKLYRENGWEFEDWITKIPVLP</sequence>
<evidence type="ECO:0000256" key="2">
    <source>
        <dbReference type="SAM" id="MobiDB-lite"/>
    </source>
</evidence>
<feature type="compositionally biased region" description="Polar residues" evidence="2">
    <location>
        <begin position="227"/>
        <end position="244"/>
    </location>
</feature>
<dbReference type="RefSeq" id="XP_043164599.1">
    <property type="nucleotide sequence ID" value="XM_043308664.1"/>
</dbReference>
<keyword evidence="4" id="KW-1185">Reference proteome</keyword>
<feature type="coiled-coil region" evidence="1">
    <location>
        <begin position="496"/>
        <end position="539"/>
    </location>
</feature>
<keyword evidence="1" id="KW-0175">Coiled coil</keyword>
<comment type="caution">
    <text evidence="3">The sequence shown here is derived from an EMBL/GenBank/DDBJ whole genome shotgun (WGS) entry which is preliminary data.</text>
</comment>
<accession>A0A8J2HTI4</accession>
<gene>
    <name evidence="3" type="ORF">ALTATR162_LOCUS1069</name>
</gene>
<feature type="compositionally biased region" description="Acidic residues" evidence="2">
    <location>
        <begin position="340"/>
        <end position="351"/>
    </location>
</feature>
<dbReference type="OrthoDB" id="3939134at2759"/>
<organism evidence="3 4">
    <name type="scientific">Alternaria atra</name>
    <dbReference type="NCBI Taxonomy" id="119953"/>
    <lineage>
        <taxon>Eukaryota</taxon>
        <taxon>Fungi</taxon>
        <taxon>Dikarya</taxon>
        <taxon>Ascomycota</taxon>
        <taxon>Pezizomycotina</taxon>
        <taxon>Dothideomycetes</taxon>
        <taxon>Pleosporomycetidae</taxon>
        <taxon>Pleosporales</taxon>
        <taxon>Pleosporineae</taxon>
        <taxon>Pleosporaceae</taxon>
        <taxon>Alternaria</taxon>
        <taxon>Alternaria sect. Ulocladioides</taxon>
    </lineage>
</organism>
<feature type="compositionally biased region" description="Polar residues" evidence="2">
    <location>
        <begin position="26"/>
        <end position="35"/>
    </location>
</feature>
<proteinExistence type="predicted"/>
<evidence type="ECO:0000313" key="3">
    <source>
        <dbReference type="EMBL" id="CAG5142063.1"/>
    </source>
</evidence>
<dbReference type="Proteomes" id="UP000676310">
    <property type="component" value="Unassembled WGS sequence"/>
</dbReference>
<feature type="region of interest" description="Disordered" evidence="2">
    <location>
        <begin position="1"/>
        <end position="45"/>
    </location>
</feature>
<feature type="compositionally biased region" description="Low complexity" evidence="2">
    <location>
        <begin position="319"/>
        <end position="332"/>
    </location>
</feature>
<reference evidence="3" key="1">
    <citation type="submission" date="2021-05" db="EMBL/GenBank/DDBJ databases">
        <authorList>
            <person name="Stam R."/>
        </authorList>
    </citation>
    <scope>NUCLEOTIDE SEQUENCE</scope>
    <source>
        <strain evidence="3">CS162</strain>
    </source>
</reference>
<dbReference type="GeneID" id="67010878"/>
<feature type="region of interest" description="Disordered" evidence="2">
    <location>
        <begin position="127"/>
        <end position="359"/>
    </location>
</feature>